<keyword evidence="7" id="KW-1185">Reference proteome</keyword>
<feature type="repeat" description="ANK" evidence="3">
    <location>
        <begin position="645"/>
        <end position="677"/>
    </location>
</feature>
<dbReference type="Pfam" id="PF12796">
    <property type="entry name" value="Ank_2"/>
    <property type="match status" value="3"/>
</dbReference>
<keyword evidence="4" id="KW-0175">Coiled coil</keyword>
<feature type="repeat" description="ANK" evidence="3">
    <location>
        <begin position="811"/>
        <end position="835"/>
    </location>
</feature>
<dbReference type="AlphaFoldDB" id="A0A6J8CJ48"/>
<evidence type="ECO:0000256" key="2">
    <source>
        <dbReference type="ARBA" id="ARBA00023043"/>
    </source>
</evidence>
<evidence type="ECO:0000256" key="1">
    <source>
        <dbReference type="ARBA" id="ARBA00022737"/>
    </source>
</evidence>
<dbReference type="SMART" id="SM00248">
    <property type="entry name" value="ANK"/>
    <property type="match status" value="13"/>
</dbReference>
<feature type="repeat" description="ANK" evidence="3">
    <location>
        <begin position="678"/>
        <end position="700"/>
    </location>
</feature>
<dbReference type="Pfam" id="PF20720">
    <property type="entry name" value="nSTAND3"/>
    <property type="match status" value="1"/>
</dbReference>
<dbReference type="InterPro" id="IPR002110">
    <property type="entry name" value="Ankyrin_rpt"/>
</dbReference>
<feature type="coiled-coil region" evidence="4">
    <location>
        <begin position="9"/>
        <end position="43"/>
    </location>
</feature>
<dbReference type="SUPFAM" id="SSF48403">
    <property type="entry name" value="Ankyrin repeat"/>
    <property type="match status" value="1"/>
</dbReference>
<feature type="domain" description="Novel STAND NTPase 3" evidence="5">
    <location>
        <begin position="72"/>
        <end position="228"/>
    </location>
</feature>
<dbReference type="Proteomes" id="UP000507470">
    <property type="component" value="Unassembled WGS sequence"/>
</dbReference>
<dbReference type="InterPro" id="IPR027417">
    <property type="entry name" value="P-loop_NTPase"/>
</dbReference>
<evidence type="ECO:0000313" key="7">
    <source>
        <dbReference type="Proteomes" id="UP000507470"/>
    </source>
</evidence>
<evidence type="ECO:0000256" key="4">
    <source>
        <dbReference type="SAM" id="Coils"/>
    </source>
</evidence>
<protein>
    <recommendedName>
        <fullName evidence="5">Novel STAND NTPase 3 domain-containing protein</fullName>
    </recommendedName>
</protein>
<evidence type="ECO:0000256" key="3">
    <source>
        <dbReference type="PROSITE-ProRule" id="PRU00023"/>
    </source>
</evidence>
<dbReference type="PANTHER" id="PTHR24171:SF9">
    <property type="entry name" value="ANKYRIN REPEAT DOMAIN-CONTAINING PROTEIN 39"/>
    <property type="match status" value="1"/>
</dbReference>
<feature type="repeat" description="ANK" evidence="3">
    <location>
        <begin position="878"/>
        <end position="910"/>
    </location>
</feature>
<proteinExistence type="predicted"/>
<feature type="repeat" description="ANK" evidence="3">
    <location>
        <begin position="745"/>
        <end position="777"/>
    </location>
</feature>
<dbReference type="PANTHER" id="PTHR24171">
    <property type="entry name" value="ANKYRIN REPEAT DOMAIN-CONTAINING PROTEIN 39-RELATED"/>
    <property type="match status" value="1"/>
</dbReference>
<dbReference type="PROSITE" id="PS50088">
    <property type="entry name" value="ANK_REPEAT"/>
    <property type="match status" value="7"/>
</dbReference>
<dbReference type="OrthoDB" id="7464126at2759"/>
<evidence type="ECO:0000313" key="6">
    <source>
        <dbReference type="EMBL" id="CAC5396483.1"/>
    </source>
</evidence>
<accession>A0A6J8CJ48</accession>
<reference evidence="6 7" key="1">
    <citation type="submission" date="2020-06" db="EMBL/GenBank/DDBJ databases">
        <authorList>
            <person name="Li R."/>
            <person name="Bekaert M."/>
        </authorList>
    </citation>
    <scope>NUCLEOTIDE SEQUENCE [LARGE SCALE GENOMIC DNA]</scope>
    <source>
        <strain evidence="7">wild</strain>
    </source>
</reference>
<dbReference type="EMBL" id="CACVKT020005621">
    <property type="protein sequence ID" value="CAC5396483.1"/>
    <property type="molecule type" value="Genomic_DNA"/>
</dbReference>
<evidence type="ECO:0000259" key="5">
    <source>
        <dbReference type="Pfam" id="PF20720"/>
    </source>
</evidence>
<dbReference type="PROSITE" id="PS50297">
    <property type="entry name" value="ANK_REP_REGION"/>
    <property type="match status" value="5"/>
</dbReference>
<dbReference type="InterPro" id="IPR049050">
    <property type="entry name" value="nSTAND3"/>
</dbReference>
<organism evidence="6 7">
    <name type="scientific">Mytilus coruscus</name>
    <name type="common">Sea mussel</name>
    <dbReference type="NCBI Taxonomy" id="42192"/>
    <lineage>
        <taxon>Eukaryota</taxon>
        <taxon>Metazoa</taxon>
        <taxon>Spiralia</taxon>
        <taxon>Lophotrochozoa</taxon>
        <taxon>Mollusca</taxon>
        <taxon>Bivalvia</taxon>
        <taxon>Autobranchia</taxon>
        <taxon>Pteriomorphia</taxon>
        <taxon>Mytilida</taxon>
        <taxon>Mytiloidea</taxon>
        <taxon>Mytilidae</taxon>
        <taxon>Mytilinae</taxon>
        <taxon>Mytilus</taxon>
    </lineage>
</organism>
<gene>
    <name evidence="6" type="ORF">MCOR_31038</name>
</gene>
<dbReference type="InterPro" id="IPR036770">
    <property type="entry name" value="Ankyrin_rpt-contain_sf"/>
</dbReference>
<dbReference type="Gene3D" id="1.25.40.20">
    <property type="entry name" value="Ankyrin repeat-containing domain"/>
    <property type="match status" value="3"/>
</dbReference>
<dbReference type="SUPFAM" id="SSF52540">
    <property type="entry name" value="P-loop containing nucleoside triphosphate hydrolases"/>
    <property type="match status" value="1"/>
</dbReference>
<feature type="repeat" description="ANK" evidence="3">
    <location>
        <begin position="540"/>
        <end position="572"/>
    </location>
</feature>
<feature type="repeat" description="ANK" evidence="3">
    <location>
        <begin position="911"/>
        <end position="943"/>
    </location>
</feature>
<keyword evidence="1" id="KW-0677">Repeat</keyword>
<name>A0A6J8CJ48_MYTCO</name>
<keyword evidence="2 3" id="KW-0040">ANK repeat</keyword>
<dbReference type="PRINTS" id="PR01415">
    <property type="entry name" value="ANKYRIN"/>
</dbReference>
<sequence length="980" mass="110213">MSSDLDSSYREVYVSFAQQERRLEKVEEEYNKVDKELQSAKETICQLEESKDNSKENLLLEVAAWEQDNEKFFATSAVKTILERVEQTSFVVISGSGGMGKSAIAYHIALSFRNMMGYEILPINEPSDILKFCKTGRKQIVIIDDLCGKFAIDTRIVGSWMRLKNSITRLVKLAKESLRIVATCRLHVSKCKQFQKLMQAFEITECDLLSDELALDLDEKRGIGLCHLNDNCLDSLGENVISQTDMFPLLCKLSAGKTFDPDFFEKPYQFFETELDGMALENKVCFFGLALLVLFNNNLKKNLFDDRCNKMFNEIFDEVFEELEMSDKPSKLFVLRSLETLNGTFIKVNESSVSAIHDKVFDFIAFFIGKMLLKTILKYGNSNFISERMSFEFSDEFTEDDFFWGDEFTEDGFVIMLDKDHEELYFQRIIQEIGNLRFRIVFANKIAKTTYYQGKLIDLLSKQDDILSIITGNVWALVLSAFGDCEMLSSFILEERLKKKKCEQTSDTKAEGTLSNVLFNTQIHIDDDDLGDIHNEFLSSSNSPLLLAIAEKREDIIQLLLESGNAININETILIDGIEGTALQFSYFSEEFIITKMLIDYKADVNVQLPDGGTLLHVVCEEGNVDYLEVFLSSEECDVNRVNDLEETPLFLACRSGNTECVELLVASQCDINSSNVEGKSPLHIACSEENADIVGILLNTDYCKIDHCDNDNNTALMISCERCNMEIEQLLILHGCNLNTANVHGRTALHIASTIGSTEIVQLLISNECEINLCDNDNQTPLNLAIENYQKTCIELLLSYSCDVNICTIDGQTSLHIACKTGQVDIVEFILNSNRCDVDKSDDNQDSPLAIACAHGSKDIVERLITQKCKIDTVNIFGLSPLHIAVRSDYIEIVQTLIESGCDINLCSANKQTPLFCACEMGICSAVQLLLNKGCDATICDSDGLTPLDIANAKGFLDIVSYFSEKDKSSEIDIIYSKI</sequence>
<dbReference type="Pfam" id="PF00023">
    <property type="entry name" value="Ank"/>
    <property type="match status" value="1"/>
</dbReference>